<accession>A0A0D0B958</accession>
<reference evidence="1 2" key="1">
    <citation type="submission" date="2014-04" db="EMBL/GenBank/DDBJ databases">
        <title>Evolutionary Origins and Diversification of the Mycorrhizal Mutualists.</title>
        <authorList>
            <consortium name="DOE Joint Genome Institute"/>
            <consortium name="Mycorrhizal Genomics Consortium"/>
            <person name="Kohler A."/>
            <person name="Kuo A."/>
            <person name="Nagy L.G."/>
            <person name="Floudas D."/>
            <person name="Copeland A."/>
            <person name="Barry K.W."/>
            <person name="Cichocki N."/>
            <person name="Veneault-Fourrey C."/>
            <person name="LaButti K."/>
            <person name="Lindquist E.A."/>
            <person name="Lipzen A."/>
            <person name="Lundell T."/>
            <person name="Morin E."/>
            <person name="Murat C."/>
            <person name="Riley R."/>
            <person name="Ohm R."/>
            <person name="Sun H."/>
            <person name="Tunlid A."/>
            <person name="Henrissat B."/>
            <person name="Grigoriev I.V."/>
            <person name="Hibbett D.S."/>
            <person name="Martin F."/>
        </authorList>
    </citation>
    <scope>NUCLEOTIDE SEQUENCE [LARGE SCALE GENOMIC DNA]</scope>
    <source>
        <strain evidence="1 2">FD-317 M1</strain>
    </source>
</reference>
<dbReference type="PANTHER" id="PTHR10039:SF16">
    <property type="entry name" value="GPI INOSITOL-DEACYLASE"/>
    <property type="match status" value="1"/>
</dbReference>
<dbReference type="AlphaFoldDB" id="A0A0D0B958"/>
<dbReference type="PANTHER" id="PTHR10039">
    <property type="entry name" value="AMELOGENIN"/>
    <property type="match status" value="1"/>
</dbReference>
<sequence length="58" mass="6870">MQMDEQSKKWLSPPDVSQHHNTIYKAQHKGTGTWLFKPNSIFSQWKQGKHSVLWIYGK</sequence>
<dbReference type="OrthoDB" id="7464126at2759"/>
<dbReference type="HOGENOM" id="CLU_2984494_0_0_1"/>
<proteinExistence type="predicted"/>
<dbReference type="Proteomes" id="UP000053593">
    <property type="component" value="Unassembled WGS sequence"/>
</dbReference>
<evidence type="ECO:0000313" key="1">
    <source>
        <dbReference type="EMBL" id="KIK60120.1"/>
    </source>
</evidence>
<feature type="non-terminal residue" evidence="1">
    <location>
        <position position="58"/>
    </location>
</feature>
<keyword evidence="2" id="KW-1185">Reference proteome</keyword>
<gene>
    <name evidence="1" type="ORF">GYMLUDRAFT_226193</name>
</gene>
<name>A0A0D0B958_9AGAR</name>
<protein>
    <submittedName>
        <fullName evidence="1">Unplaced genomic scaffold GYMLUscaffold_28, whole genome shotgun sequence</fullName>
    </submittedName>
</protein>
<organism evidence="1 2">
    <name type="scientific">Collybiopsis luxurians FD-317 M1</name>
    <dbReference type="NCBI Taxonomy" id="944289"/>
    <lineage>
        <taxon>Eukaryota</taxon>
        <taxon>Fungi</taxon>
        <taxon>Dikarya</taxon>
        <taxon>Basidiomycota</taxon>
        <taxon>Agaricomycotina</taxon>
        <taxon>Agaricomycetes</taxon>
        <taxon>Agaricomycetidae</taxon>
        <taxon>Agaricales</taxon>
        <taxon>Marasmiineae</taxon>
        <taxon>Omphalotaceae</taxon>
        <taxon>Collybiopsis</taxon>
        <taxon>Collybiopsis luxurians</taxon>
    </lineage>
</organism>
<evidence type="ECO:0000313" key="2">
    <source>
        <dbReference type="Proteomes" id="UP000053593"/>
    </source>
</evidence>
<dbReference type="EMBL" id="KN834776">
    <property type="protein sequence ID" value="KIK60120.1"/>
    <property type="molecule type" value="Genomic_DNA"/>
</dbReference>